<comment type="caution">
    <text evidence="2">The sequence shown here is derived from an EMBL/GenBank/DDBJ whole genome shotgun (WGS) entry which is preliminary data.</text>
</comment>
<dbReference type="AlphaFoldDB" id="A0A562JEU8"/>
<dbReference type="OrthoDB" id="1809650at2"/>
<reference evidence="2 3" key="1">
    <citation type="submission" date="2019-07" db="EMBL/GenBank/DDBJ databases">
        <title>Genomic Encyclopedia of Type Strains, Phase I: the one thousand microbial genomes (KMG-I) project.</title>
        <authorList>
            <person name="Kyrpides N."/>
        </authorList>
    </citation>
    <scope>NUCLEOTIDE SEQUENCE [LARGE SCALE GENOMIC DNA]</scope>
    <source>
        <strain evidence="2 3">DSM 13558</strain>
    </source>
</reference>
<evidence type="ECO:0000313" key="2">
    <source>
        <dbReference type="EMBL" id="TWH81678.1"/>
    </source>
</evidence>
<name>A0A562JEU8_9FIRM</name>
<accession>A0A562JEU8</accession>
<protein>
    <submittedName>
        <fullName evidence="2">Uncharacterized protein</fullName>
    </submittedName>
</protein>
<keyword evidence="3" id="KW-1185">Reference proteome</keyword>
<keyword evidence="1" id="KW-1133">Transmembrane helix</keyword>
<gene>
    <name evidence="2" type="ORF">LY60_01433</name>
</gene>
<keyword evidence="1" id="KW-0812">Transmembrane</keyword>
<feature type="transmembrane region" description="Helical" evidence="1">
    <location>
        <begin position="6"/>
        <end position="23"/>
    </location>
</feature>
<dbReference type="RefSeq" id="WP_145081831.1">
    <property type="nucleotide sequence ID" value="NZ_DAMBUX010000019.1"/>
</dbReference>
<evidence type="ECO:0000256" key="1">
    <source>
        <dbReference type="SAM" id="Phobius"/>
    </source>
</evidence>
<evidence type="ECO:0000313" key="3">
    <source>
        <dbReference type="Proteomes" id="UP000315343"/>
    </source>
</evidence>
<keyword evidence="1" id="KW-0472">Membrane</keyword>
<dbReference type="EMBL" id="VLKH01000003">
    <property type="protein sequence ID" value="TWH81678.1"/>
    <property type="molecule type" value="Genomic_DNA"/>
</dbReference>
<sequence length="303" mass="34616">MKKFSNYIIIALLIINIICLMRINNLKNTMDNYYQQIVSGINRNNNEISNIYSNINSILDKQGSLLDSYEIEFGDSLDKDNLTVPVKFTVVPKEYSEGLTVNIQLNDESFILNKKGTSFEATVDIDIFDTFQPKVVISQNGIQKTESIDEYYDLYNKFLLQLEGYYNGSTQYSNGKLIYKGNIDLRITNTNDTMPEKISIVYDVNGSTLREDEVDISEFSNESYATNFITTGTIDEVMLSANEVLTVYANIQDKYGINYKYVVLRNEVDKNGEPVYNSPEWANGSIVEITRNGKVLNVPNYKY</sequence>
<organism evidence="2 3">
    <name type="scientific">Sedimentibacter saalensis</name>
    <dbReference type="NCBI Taxonomy" id="130788"/>
    <lineage>
        <taxon>Bacteria</taxon>
        <taxon>Bacillati</taxon>
        <taxon>Bacillota</taxon>
        <taxon>Tissierellia</taxon>
        <taxon>Sedimentibacter</taxon>
    </lineage>
</organism>
<dbReference type="Proteomes" id="UP000315343">
    <property type="component" value="Unassembled WGS sequence"/>
</dbReference>
<proteinExistence type="predicted"/>